<accession>A0A161P5F5</accession>
<evidence type="ECO:0000313" key="2">
    <source>
        <dbReference type="EMBL" id="KYG26109.1"/>
    </source>
</evidence>
<feature type="coiled-coil region" evidence="1">
    <location>
        <begin position="82"/>
        <end position="109"/>
    </location>
</feature>
<keyword evidence="1" id="KW-0175">Coiled coil</keyword>
<comment type="caution">
    <text evidence="2">The sequence shown here is derived from an EMBL/GenBank/DDBJ whole genome shotgun (WGS) entry which is preliminary data.</text>
</comment>
<dbReference type="EMBL" id="LTAO01000039">
    <property type="protein sequence ID" value="KYG26109.1"/>
    <property type="molecule type" value="Genomic_DNA"/>
</dbReference>
<organism evidence="2 3">
    <name type="scientific">Alkalihalobacillus trypoxylicola</name>
    <dbReference type="NCBI Taxonomy" id="519424"/>
    <lineage>
        <taxon>Bacteria</taxon>
        <taxon>Bacillati</taxon>
        <taxon>Bacillota</taxon>
        <taxon>Bacilli</taxon>
        <taxon>Bacillales</taxon>
        <taxon>Bacillaceae</taxon>
        <taxon>Alkalihalobacillus</taxon>
    </lineage>
</organism>
<name>A0A161P5F5_9BACI</name>
<dbReference type="PANTHER" id="PTHR38664:SF1">
    <property type="entry name" value="SLR0058 PROTEIN"/>
    <property type="match status" value="1"/>
</dbReference>
<dbReference type="RefSeq" id="WP_061950285.1">
    <property type="nucleotide sequence ID" value="NZ_LTAO01000039.1"/>
</dbReference>
<dbReference type="NCBIfam" id="NF047773">
    <property type="entry name" value="phas_rel_Lepto"/>
    <property type="match status" value="1"/>
</dbReference>
<protein>
    <submittedName>
        <fullName evidence="2">ATP synthase subunit B</fullName>
    </submittedName>
</protein>
<dbReference type="STRING" id="519424.AZF04_13010"/>
<reference evidence="2" key="1">
    <citation type="submission" date="2016-02" db="EMBL/GenBank/DDBJ databases">
        <title>Genome sequence of Bacillus trypoxylicola KCTC 13244(T).</title>
        <authorList>
            <person name="Jeong H."/>
            <person name="Park S.-H."/>
            <person name="Choi S.-K."/>
        </authorList>
    </citation>
    <scope>NUCLEOTIDE SEQUENCE [LARGE SCALE GENOMIC DNA]</scope>
    <source>
        <strain evidence="2">KCTC 13244</strain>
    </source>
</reference>
<sequence>MKEAIKKGMALGFGLAAASKEQAEKMVDELVKKGEMTRQESKQFINEMIEKGTERQEKVDDMIAERVRKMMQDFNLVSMDDYKKLEQRITVLEYELKALKEDRAKKEIE</sequence>
<gene>
    <name evidence="2" type="ORF">AZF04_13010</name>
</gene>
<dbReference type="OrthoDB" id="191894at2"/>
<evidence type="ECO:0000256" key="1">
    <source>
        <dbReference type="SAM" id="Coils"/>
    </source>
</evidence>
<proteinExistence type="predicted"/>
<dbReference type="AlphaFoldDB" id="A0A161P5F5"/>
<evidence type="ECO:0000313" key="3">
    <source>
        <dbReference type="Proteomes" id="UP000075806"/>
    </source>
</evidence>
<keyword evidence="3" id="KW-1185">Reference proteome</keyword>
<dbReference type="PANTHER" id="PTHR38664">
    <property type="entry name" value="SLR0058 PROTEIN"/>
    <property type="match status" value="1"/>
</dbReference>
<dbReference type="InterPro" id="IPR008769">
    <property type="entry name" value="PhaF_PhaI"/>
</dbReference>
<dbReference type="Proteomes" id="UP000075806">
    <property type="component" value="Unassembled WGS sequence"/>
</dbReference>